<proteinExistence type="predicted"/>
<reference evidence="4" key="1">
    <citation type="submission" date="2021-01" db="EMBL/GenBank/DDBJ databases">
        <authorList>
            <person name="Corre E."/>
            <person name="Pelletier E."/>
            <person name="Niang G."/>
            <person name="Scheremetjew M."/>
            <person name="Finn R."/>
            <person name="Kale V."/>
            <person name="Holt S."/>
            <person name="Cochrane G."/>
            <person name="Meng A."/>
            <person name="Brown T."/>
            <person name="Cohen L."/>
        </authorList>
    </citation>
    <scope>NUCLEOTIDE SEQUENCE</scope>
    <source>
        <strain evidence="4">CCMP3105</strain>
    </source>
</reference>
<keyword evidence="2" id="KW-0963">Cytoplasm</keyword>
<gene>
    <name evidence="4" type="ORF">AMON00008_LOCUS28353</name>
</gene>
<dbReference type="PANTHER" id="PTHR12356">
    <property type="entry name" value="NUCLEAR MOVEMENT PROTEIN NUDC"/>
    <property type="match status" value="1"/>
</dbReference>
<dbReference type="Pfam" id="PF04969">
    <property type="entry name" value="CS"/>
    <property type="match status" value="1"/>
</dbReference>
<organism evidence="4">
    <name type="scientific">Alexandrium monilatum</name>
    <dbReference type="NCBI Taxonomy" id="311494"/>
    <lineage>
        <taxon>Eukaryota</taxon>
        <taxon>Sar</taxon>
        <taxon>Alveolata</taxon>
        <taxon>Dinophyceae</taxon>
        <taxon>Gonyaulacales</taxon>
        <taxon>Pyrocystaceae</taxon>
        <taxon>Alexandrium</taxon>
    </lineage>
</organism>
<dbReference type="GO" id="GO:0006457">
    <property type="term" value="P:protein folding"/>
    <property type="evidence" value="ECO:0007669"/>
    <property type="project" value="TreeGrafter"/>
</dbReference>
<dbReference type="PANTHER" id="PTHR12356:SF3">
    <property type="entry name" value="NUCLEAR MIGRATION PROTEIN NUDC"/>
    <property type="match status" value="1"/>
</dbReference>
<feature type="domain" description="CS" evidence="3">
    <location>
        <begin position="214"/>
        <end position="302"/>
    </location>
</feature>
<dbReference type="InterPro" id="IPR007052">
    <property type="entry name" value="CS_dom"/>
</dbReference>
<dbReference type="SUPFAM" id="SSF49764">
    <property type="entry name" value="HSP20-like chaperones"/>
    <property type="match status" value="1"/>
</dbReference>
<sequence>MGFKYVLIPASSTADMQELVFDQDVVDLSKDPFREFVEKYFAGLGGSVDRSVLLKQLQERTGMDLEAKQKSGEMPGEALDKMLATTSVEIFPVMLPMKETGFHAISVYCDDKGVAKNLEENPRASGLVQAAGYAAQTFRGDCFVGRVFDDTEDEWRRMDFTLKDCSTDADWVAACKKQRDRRSSGDLASLAGQIGAKNPAHITPGMLQDAAPKGETEKYTWRQTDEEVEVTFKKEGLQKGDKKLVKVAFARQRLKVEVKGEVLIDSALFSQTNTDESTWTLSDGILQVSLAKTDSDNWMDLLKD</sequence>
<dbReference type="Gene3D" id="2.60.40.790">
    <property type="match status" value="1"/>
</dbReference>
<dbReference type="EMBL" id="HBNR01040903">
    <property type="protein sequence ID" value="CAE4599591.1"/>
    <property type="molecule type" value="Transcribed_RNA"/>
</dbReference>
<evidence type="ECO:0000313" key="4">
    <source>
        <dbReference type="EMBL" id="CAE4599591.1"/>
    </source>
</evidence>
<dbReference type="AlphaFoldDB" id="A0A7S4R0N7"/>
<name>A0A7S4R0N7_9DINO</name>
<dbReference type="InterPro" id="IPR037898">
    <property type="entry name" value="NudC_fam"/>
</dbReference>
<accession>A0A7S4R0N7</accession>
<evidence type="ECO:0000259" key="3">
    <source>
        <dbReference type="PROSITE" id="PS51203"/>
    </source>
</evidence>
<dbReference type="GO" id="GO:0051082">
    <property type="term" value="F:unfolded protein binding"/>
    <property type="evidence" value="ECO:0007669"/>
    <property type="project" value="TreeGrafter"/>
</dbReference>
<dbReference type="InterPro" id="IPR008978">
    <property type="entry name" value="HSP20-like_chaperone"/>
</dbReference>
<dbReference type="GO" id="GO:0005737">
    <property type="term" value="C:cytoplasm"/>
    <property type="evidence" value="ECO:0007669"/>
    <property type="project" value="UniProtKB-SubCell"/>
</dbReference>
<dbReference type="CDD" id="cd06467">
    <property type="entry name" value="p23_NUDC_like"/>
    <property type="match status" value="1"/>
</dbReference>
<comment type="subcellular location">
    <subcellularLocation>
        <location evidence="1">Cytoplasm</location>
    </subcellularLocation>
</comment>
<dbReference type="PROSITE" id="PS51203">
    <property type="entry name" value="CS"/>
    <property type="match status" value="1"/>
</dbReference>
<evidence type="ECO:0000256" key="1">
    <source>
        <dbReference type="ARBA" id="ARBA00004496"/>
    </source>
</evidence>
<protein>
    <recommendedName>
        <fullName evidence="3">CS domain-containing protein</fullName>
    </recommendedName>
</protein>
<evidence type="ECO:0000256" key="2">
    <source>
        <dbReference type="ARBA" id="ARBA00022490"/>
    </source>
</evidence>